<evidence type="ECO:0000256" key="1">
    <source>
        <dbReference type="ARBA" id="ARBA00002254"/>
    </source>
</evidence>
<comment type="caution">
    <text evidence="11">The sequence shown here is derived from an EMBL/GenBank/DDBJ whole genome shotgun (WGS) entry which is preliminary data.</text>
</comment>
<comment type="similarity">
    <text evidence="3 10">Belongs to the FliL family.</text>
</comment>
<evidence type="ECO:0000256" key="7">
    <source>
        <dbReference type="ARBA" id="ARBA00022779"/>
    </source>
</evidence>
<keyword evidence="6" id="KW-0812">Transmembrane</keyword>
<dbReference type="PANTHER" id="PTHR35091">
    <property type="entry name" value="FLAGELLAR PROTEIN FLIL"/>
    <property type="match status" value="1"/>
</dbReference>
<evidence type="ECO:0000256" key="3">
    <source>
        <dbReference type="ARBA" id="ARBA00008281"/>
    </source>
</evidence>
<comment type="function">
    <text evidence="1 10">Controls the rotational direction of flagella during chemotaxis.</text>
</comment>
<evidence type="ECO:0000313" key="12">
    <source>
        <dbReference type="Proteomes" id="UP001501479"/>
    </source>
</evidence>
<evidence type="ECO:0000256" key="8">
    <source>
        <dbReference type="ARBA" id="ARBA00022989"/>
    </source>
</evidence>
<protein>
    <recommendedName>
        <fullName evidence="10">Flagellar protein FliL</fullName>
    </recommendedName>
</protein>
<name>A0ABP7DDA4_9GAMM</name>
<dbReference type="PANTHER" id="PTHR35091:SF2">
    <property type="entry name" value="FLAGELLAR PROTEIN FLIL"/>
    <property type="match status" value="1"/>
</dbReference>
<evidence type="ECO:0000256" key="10">
    <source>
        <dbReference type="RuleBase" id="RU364125"/>
    </source>
</evidence>
<keyword evidence="10" id="KW-0997">Cell inner membrane</keyword>
<evidence type="ECO:0000256" key="6">
    <source>
        <dbReference type="ARBA" id="ARBA00022692"/>
    </source>
</evidence>
<dbReference type="InterPro" id="IPR005503">
    <property type="entry name" value="FliL"/>
</dbReference>
<proteinExistence type="inferred from homology"/>
<keyword evidence="4" id="KW-1003">Cell membrane</keyword>
<gene>
    <name evidence="11" type="ORF">GCM10022421_06640</name>
</gene>
<dbReference type="Proteomes" id="UP001501479">
    <property type="component" value="Unassembled WGS sequence"/>
</dbReference>
<keyword evidence="8" id="KW-1133">Transmembrane helix</keyword>
<sequence length="161" mass="18491">MAKKLRTPLLIVLLVLLASLAGMWAGTFVLADYRDRWVNDGWAAWFESTPEPEPVTEPRFQPLEQFVIGLPGAERNHYMVLELALMSRRPNQVALWEGVLPALRNTTLTYFSGFDHEQVQQQLQDMSRFEQELQTALNQRLESYDYAPSVEAVLITKLVIQ</sequence>
<evidence type="ECO:0000256" key="5">
    <source>
        <dbReference type="ARBA" id="ARBA00022500"/>
    </source>
</evidence>
<evidence type="ECO:0000256" key="4">
    <source>
        <dbReference type="ARBA" id="ARBA00022475"/>
    </source>
</evidence>
<keyword evidence="9 10" id="KW-0472">Membrane</keyword>
<dbReference type="EMBL" id="BAABDS010000009">
    <property type="protein sequence ID" value="GAA3702697.1"/>
    <property type="molecule type" value="Genomic_DNA"/>
</dbReference>
<comment type="subcellular location">
    <subcellularLocation>
        <location evidence="10">Cell inner membrane</location>
    </subcellularLocation>
    <subcellularLocation>
        <location evidence="2">Cell membrane</location>
        <topology evidence="2">Single-pass membrane protein</topology>
    </subcellularLocation>
</comment>
<dbReference type="Pfam" id="PF03748">
    <property type="entry name" value="FliL"/>
    <property type="match status" value="1"/>
</dbReference>
<organism evidence="11 12">
    <name type="scientific">Oceanisphaera sediminis</name>
    <dbReference type="NCBI Taxonomy" id="981381"/>
    <lineage>
        <taxon>Bacteria</taxon>
        <taxon>Pseudomonadati</taxon>
        <taxon>Pseudomonadota</taxon>
        <taxon>Gammaproteobacteria</taxon>
        <taxon>Aeromonadales</taxon>
        <taxon>Aeromonadaceae</taxon>
        <taxon>Oceanisphaera</taxon>
    </lineage>
</organism>
<dbReference type="RefSeq" id="WP_344962367.1">
    <property type="nucleotide sequence ID" value="NZ_BAABDS010000009.1"/>
</dbReference>
<keyword evidence="12" id="KW-1185">Reference proteome</keyword>
<accession>A0ABP7DDA4</accession>
<reference evidence="12" key="1">
    <citation type="journal article" date="2019" name="Int. J. Syst. Evol. Microbiol.">
        <title>The Global Catalogue of Microorganisms (GCM) 10K type strain sequencing project: providing services to taxonomists for standard genome sequencing and annotation.</title>
        <authorList>
            <consortium name="The Broad Institute Genomics Platform"/>
            <consortium name="The Broad Institute Genome Sequencing Center for Infectious Disease"/>
            <person name="Wu L."/>
            <person name="Ma J."/>
        </authorList>
    </citation>
    <scope>NUCLEOTIDE SEQUENCE [LARGE SCALE GENOMIC DNA]</scope>
    <source>
        <strain evidence="12">JCM 17329</strain>
    </source>
</reference>
<evidence type="ECO:0000256" key="9">
    <source>
        <dbReference type="ARBA" id="ARBA00023136"/>
    </source>
</evidence>
<evidence type="ECO:0000313" key="11">
    <source>
        <dbReference type="EMBL" id="GAA3702697.1"/>
    </source>
</evidence>
<evidence type="ECO:0000256" key="2">
    <source>
        <dbReference type="ARBA" id="ARBA00004162"/>
    </source>
</evidence>
<keyword evidence="5 10" id="KW-0145">Chemotaxis</keyword>
<keyword evidence="7 10" id="KW-0283">Flagellar rotation</keyword>